<dbReference type="InterPro" id="IPR052755">
    <property type="entry name" value="Lysozyme_Inhibitor_LprI"/>
</dbReference>
<sequence length="205" mass="23226">MAGGIFMTMAATELSAASFNCHKASTSIEKSICTDRYLNELDGDMGKLYLKAKQYQHDLPSLQKMWIKNRNKECGANTDCLYKWTENRIVNFKNIISDAKAGVPVNAPKKKHVQGGSVYFPEHGIVCDKKADFCADSTGISMGYTKEYLGQAAQDKMIGYVKRDHMELDSYTMSNGIYCDSKAKKCYNNKWKEKVDSHYTNMLFR</sequence>
<dbReference type="Pfam" id="PF07007">
    <property type="entry name" value="LprI"/>
    <property type="match status" value="1"/>
</dbReference>
<protein>
    <recommendedName>
        <fullName evidence="1">Lysozyme inhibitor LprI-like N-terminal domain-containing protein</fullName>
    </recommendedName>
</protein>
<dbReference type="Proteomes" id="UP000075359">
    <property type="component" value="Unassembled WGS sequence"/>
</dbReference>
<dbReference type="InterPro" id="IPR009739">
    <property type="entry name" value="LprI-like_N"/>
</dbReference>
<name>A0A151CDX0_9BACT</name>
<dbReference type="Pfam" id="PF05666">
    <property type="entry name" value="YcgJ"/>
    <property type="match status" value="1"/>
</dbReference>
<keyword evidence="3" id="KW-1185">Reference proteome</keyword>
<gene>
    <name evidence="2" type="ORF">AS592_03005</name>
</gene>
<comment type="caution">
    <text evidence="2">The sequence shown here is derived from an EMBL/GenBank/DDBJ whole genome shotgun (WGS) entry which is preliminary data.</text>
</comment>
<organism evidence="2 3">
    <name type="scientific">Sulfurovum riftiae</name>
    <dbReference type="NCBI Taxonomy" id="1630136"/>
    <lineage>
        <taxon>Bacteria</taxon>
        <taxon>Pseudomonadati</taxon>
        <taxon>Campylobacterota</taxon>
        <taxon>Epsilonproteobacteria</taxon>
        <taxon>Campylobacterales</taxon>
        <taxon>Sulfurovaceae</taxon>
        <taxon>Sulfurovum</taxon>
    </lineage>
</organism>
<dbReference type="PANTHER" id="PTHR37549">
    <property type="entry name" value="LIPOPROTEIN LPRI"/>
    <property type="match status" value="1"/>
</dbReference>
<proteinExistence type="predicted"/>
<accession>A0A151CDX0</accession>
<dbReference type="InterPro" id="IPR008617">
    <property type="entry name" value="Uncharacterised_YcgJ"/>
</dbReference>
<feature type="domain" description="Lysozyme inhibitor LprI-like N-terminal" evidence="1">
    <location>
        <begin position="21"/>
        <end position="89"/>
    </location>
</feature>
<reference evidence="2 3" key="1">
    <citation type="submission" date="2015-11" db="EMBL/GenBank/DDBJ databases">
        <title>Draft genome of Sulfurovum riftiae 1812E, a member of the Epsilonproteobacteria isolated from the tube of the deep-sea hydrothermal vent tubewom Riftia pachyptila.</title>
        <authorList>
            <person name="Vetriani C."/>
            <person name="Giovannelli D."/>
        </authorList>
    </citation>
    <scope>NUCLEOTIDE SEQUENCE [LARGE SCALE GENOMIC DNA]</scope>
    <source>
        <strain evidence="2 3">1812E</strain>
    </source>
</reference>
<dbReference type="PANTHER" id="PTHR37549:SF1">
    <property type="entry name" value="LIPOPROTEIN LPRI"/>
    <property type="match status" value="1"/>
</dbReference>
<evidence type="ECO:0000313" key="3">
    <source>
        <dbReference type="Proteomes" id="UP000075359"/>
    </source>
</evidence>
<dbReference type="STRING" id="1630136.AS592_03005"/>
<dbReference type="EMBL" id="LNKT01000067">
    <property type="protein sequence ID" value="KYJ85722.1"/>
    <property type="molecule type" value="Genomic_DNA"/>
</dbReference>
<evidence type="ECO:0000259" key="1">
    <source>
        <dbReference type="Pfam" id="PF07007"/>
    </source>
</evidence>
<evidence type="ECO:0000313" key="2">
    <source>
        <dbReference type="EMBL" id="KYJ85722.1"/>
    </source>
</evidence>
<dbReference type="GO" id="GO:0005576">
    <property type="term" value="C:extracellular region"/>
    <property type="evidence" value="ECO:0007669"/>
    <property type="project" value="TreeGrafter"/>
</dbReference>
<dbReference type="AlphaFoldDB" id="A0A151CDX0"/>